<evidence type="ECO:0000256" key="4">
    <source>
        <dbReference type="ARBA" id="ARBA00003889"/>
    </source>
</evidence>
<dbReference type="GO" id="GO:0016779">
    <property type="term" value="F:nucleotidyltransferase activity"/>
    <property type="evidence" value="ECO:0007669"/>
    <property type="project" value="UniProtKB-KW"/>
</dbReference>
<keyword evidence="12 14" id="KW-0067">ATP-binding</keyword>
<keyword evidence="8 14" id="KW-0169">Cobalamin biosynthesis</keyword>
<dbReference type="PANTHER" id="PTHR34848">
    <property type="match status" value="1"/>
</dbReference>
<keyword evidence="13 14" id="KW-0342">GTP-binding</keyword>
<evidence type="ECO:0000256" key="14">
    <source>
        <dbReference type="PIRNR" id="PIRNR006135"/>
    </source>
</evidence>
<dbReference type="EC" id="2.7.1.156" evidence="14"/>
<proteinExistence type="inferred from homology"/>
<evidence type="ECO:0000313" key="16">
    <source>
        <dbReference type="Proteomes" id="UP001239909"/>
    </source>
</evidence>
<comment type="similarity">
    <text evidence="7 14">Belongs to the CobU/CobP family.</text>
</comment>
<dbReference type="EC" id="2.7.7.62" evidence="14"/>
<evidence type="ECO:0000256" key="12">
    <source>
        <dbReference type="ARBA" id="ARBA00022840"/>
    </source>
</evidence>
<dbReference type="NCBIfam" id="NF004469">
    <property type="entry name" value="PRK05800.1"/>
    <property type="match status" value="1"/>
</dbReference>
<dbReference type="Gene3D" id="3.40.50.300">
    <property type="entry name" value="P-loop containing nucleotide triphosphate hydrolases"/>
    <property type="match status" value="1"/>
</dbReference>
<keyword evidence="15" id="KW-0548">Nucleotidyltransferase</keyword>
<evidence type="ECO:0000256" key="5">
    <source>
        <dbReference type="ARBA" id="ARBA00004692"/>
    </source>
</evidence>
<dbReference type="CDD" id="cd00544">
    <property type="entry name" value="CobU"/>
    <property type="match status" value="1"/>
</dbReference>
<comment type="function">
    <text evidence="4 14">Catalyzes ATP-dependent phosphorylation of adenosylcobinamide and addition of GMP to adenosylcobinamide phosphate.</text>
</comment>
<dbReference type="SUPFAM" id="SSF52540">
    <property type="entry name" value="P-loop containing nucleoside triphosphate hydrolases"/>
    <property type="match status" value="1"/>
</dbReference>
<dbReference type="EMBL" id="BSYI01000002">
    <property type="protein sequence ID" value="GMG81056.1"/>
    <property type="molecule type" value="Genomic_DNA"/>
</dbReference>
<dbReference type="InterPro" id="IPR003203">
    <property type="entry name" value="CobU/CobP"/>
</dbReference>
<evidence type="ECO:0000256" key="9">
    <source>
        <dbReference type="ARBA" id="ARBA00022679"/>
    </source>
</evidence>
<evidence type="ECO:0000256" key="6">
    <source>
        <dbReference type="ARBA" id="ARBA00005159"/>
    </source>
</evidence>
<dbReference type="RefSeq" id="WP_285669679.1">
    <property type="nucleotide sequence ID" value="NZ_BSYI01000002.1"/>
</dbReference>
<dbReference type="PANTHER" id="PTHR34848:SF1">
    <property type="entry name" value="BIFUNCTIONAL ADENOSYLCOBALAMIN BIOSYNTHESIS PROTEIN COBU"/>
    <property type="match status" value="1"/>
</dbReference>
<dbReference type="Pfam" id="PF02283">
    <property type="entry name" value="CobU"/>
    <property type="match status" value="1"/>
</dbReference>
<evidence type="ECO:0000256" key="7">
    <source>
        <dbReference type="ARBA" id="ARBA00007490"/>
    </source>
</evidence>
<evidence type="ECO:0000256" key="11">
    <source>
        <dbReference type="ARBA" id="ARBA00022777"/>
    </source>
</evidence>
<evidence type="ECO:0000256" key="8">
    <source>
        <dbReference type="ARBA" id="ARBA00022573"/>
    </source>
</evidence>
<dbReference type="InterPro" id="IPR027417">
    <property type="entry name" value="P-loop_NTPase"/>
</dbReference>
<comment type="pathway">
    <text evidence="5 14">Cofactor biosynthesis; adenosylcobalamin biosynthesis; adenosylcobalamin from cob(II)yrinate a,c-diamide: step 6/7.</text>
</comment>
<dbReference type="Proteomes" id="UP001239909">
    <property type="component" value="Unassembled WGS sequence"/>
</dbReference>
<keyword evidence="10 14" id="KW-0547">Nucleotide-binding</keyword>
<comment type="catalytic activity">
    <reaction evidence="3">
        <text>adenosylcob(III)inamide + GTP = adenosylcob(III)inamide phosphate + GDP + H(+)</text>
        <dbReference type="Rhea" id="RHEA:15765"/>
        <dbReference type="ChEBI" id="CHEBI:2480"/>
        <dbReference type="ChEBI" id="CHEBI:15378"/>
        <dbReference type="ChEBI" id="CHEBI:37565"/>
        <dbReference type="ChEBI" id="CHEBI:58189"/>
        <dbReference type="ChEBI" id="CHEBI:58502"/>
        <dbReference type="EC" id="2.7.1.156"/>
    </reaction>
</comment>
<evidence type="ECO:0000313" key="15">
    <source>
        <dbReference type="EMBL" id="GMG81056.1"/>
    </source>
</evidence>
<evidence type="ECO:0000256" key="10">
    <source>
        <dbReference type="ARBA" id="ARBA00022741"/>
    </source>
</evidence>
<dbReference type="PIRSF" id="PIRSF006135">
    <property type="entry name" value="CobU"/>
    <property type="match status" value="1"/>
</dbReference>
<evidence type="ECO:0000256" key="3">
    <source>
        <dbReference type="ARBA" id="ARBA00001522"/>
    </source>
</evidence>
<sequence length="171" mass="17633">MDRLTLVLGGARSGKSARALALCPAPHAFIATAEPLDAEMAARIAAHRAERGPDWEAVEAPLELAAAVTAAARPGRHLLVDCLTLWLSNLLHHGRDPEAETAALLAALAAAPGAAVLVSNELGMGLAPMNALGRAFRDAQGRLNQRIAAAADRVEFVAAGLPLTLKGPPLP</sequence>
<gene>
    <name evidence="15" type="primary">cobU</name>
    <name evidence="15" type="ORF">LNKW23_02680</name>
</gene>
<keyword evidence="16" id="KW-1185">Reference proteome</keyword>
<evidence type="ECO:0000256" key="2">
    <source>
        <dbReference type="ARBA" id="ARBA00000711"/>
    </source>
</evidence>
<comment type="pathway">
    <text evidence="6 14">Cofactor biosynthesis; adenosylcobalamin biosynthesis; adenosylcobalamin from cob(II)yrinate a,c-diamide: step 5/7.</text>
</comment>
<reference evidence="15 16" key="1">
    <citation type="submission" date="2023-04" db="EMBL/GenBank/DDBJ databases">
        <title>Marinoamorphus aggregata gen. nov., sp. Nov., isolate from tissue of brittle star Ophioplocus japonicus.</title>
        <authorList>
            <person name="Kawano K."/>
            <person name="Sawayama S."/>
            <person name="Nakagawa S."/>
        </authorList>
    </citation>
    <scope>NUCLEOTIDE SEQUENCE [LARGE SCALE GENOMIC DNA]</scope>
    <source>
        <strain evidence="15 16">NKW23</strain>
    </source>
</reference>
<evidence type="ECO:0000256" key="13">
    <source>
        <dbReference type="ARBA" id="ARBA00023134"/>
    </source>
</evidence>
<protein>
    <recommendedName>
        <fullName evidence="14">Bifunctional adenosylcobalamin biosynthesis protein</fullName>
        <ecNumber evidence="14">2.7.1.156</ecNumber>
        <ecNumber evidence="14">2.7.7.62</ecNumber>
    </recommendedName>
</protein>
<comment type="catalytic activity">
    <reaction evidence="1 14">
        <text>adenosylcob(III)inamide + ATP = adenosylcob(III)inamide phosphate + ADP + H(+)</text>
        <dbReference type="Rhea" id="RHEA:15769"/>
        <dbReference type="ChEBI" id="CHEBI:2480"/>
        <dbReference type="ChEBI" id="CHEBI:15378"/>
        <dbReference type="ChEBI" id="CHEBI:30616"/>
        <dbReference type="ChEBI" id="CHEBI:58502"/>
        <dbReference type="ChEBI" id="CHEBI:456216"/>
        <dbReference type="EC" id="2.7.1.156"/>
    </reaction>
</comment>
<evidence type="ECO:0000256" key="1">
    <source>
        <dbReference type="ARBA" id="ARBA00000312"/>
    </source>
</evidence>
<comment type="catalytic activity">
    <reaction evidence="2 14">
        <text>adenosylcob(III)inamide phosphate + GTP + H(+) = adenosylcob(III)inamide-GDP + diphosphate</text>
        <dbReference type="Rhea" id="RHEA:22712"/>
        <dbReference type="ChEBI" id="CHEBI:15378"/>
        <dbReference type="ChEBI" id="CHEBI:33019"/>
        <dbReference type="ChEBI" id="CHEBI:37565"/>
        <dbReference type="ChEBI" id="CHEBI:58502"/>
        <dbReference type="ChEBI" id="CHEBI:60487"/>
        <dbReference type="EC" id="2.7.7.62"/>
    </reaction>
</comment>
<comment type="caution">
    <text evidence="15">The sequence shown here is derived from an EMBL/GenBank/DDBJ whole genome shotgun (WGS) entry which is preliminary data.</text>
</comment>
<organism evidence="15 16">
    <name type="scientific">Paralimibaculum aggregatum</name>
    <dbReference type="NCBI Taxonomy" id="3036245"/>
    <lineage>
        <taxon>Bacteria</taxon>
        <taxon>Pseudomonadati</taxon>
        <taxon>Pseudomonadota</taxon>
        <taxon>Alphaproteobacteria</taxon>
        <taxon>Rhodobacterales</taxon>
        <taxon>Paracoccaceae</taxon>
        <taxon>Paralimibaculum</taxon>
    </lineage>
</organism>
<accession>A0ABQ6LF99</accession>
<keyword evidence="11 14" id="KW-0418">Kinase</keyword>
<dbReference type="GO" id="GO:0016301">
    <property type="term" value="F:kinase activity"/>
    <property type="evidence" value="ECO:0007669"/>
    <property type="project" value="UniProtKB-KW"/>
</dbReference>
<name>A0ABQ6LF99_9RHOB</name>
<keyword evidence="9 14" id="KW-0808">Transferase</keyword>